<keyword evidence="8" id="KW-1185">Reference proteome</keyword>
<protein>
    <recommendedName>
        <fullName evidence="6">RING-type domain-containing protein</fullName>
    </recommendedName>
</protein>
<proteinExistence type="predicted"/>
<feature type="region of interest" description="Disordered" evidence="5">
    <location>
        <begin position="1"/>
        <end position="27"/>
    </location>
</feature>
<keyword evidence="1" id="KW-0479">Metal-binding</keyword>
<keyword evidence="2 4" id="KW-0863">Zinc-finger</keyword>
<keyword evidence="3" id="KW-0862">Zinc</keyword>
<dbReference type="Gene3D" id="3.30.40.10">
    <property type="entry name" value="Zinc/RING finger domain, C3HC4 (zinc finger)"/>
    <property type="match status" value="1"/>
</dbReference>
<dbReference type="SUPFAM" id="SSF57850">
    <property type="entry name" value="RING/U-box"/>
    <property type="match status" value="1"/>
</dbReference>
<dbReference type="PANTHER" id="PTHR14134:SF2">
    <property type="entry name" value="E3 UBIQUITIN-PROTEIN LIGASE RAD18"/>
    <property type="match status" value="1"/>
</dbReference>
<evidence type="ECO:0000256" key="3">
    <source>
        <dbReference type="ARBA" id="ARBA00022833"/>
    </source>
</evidence>
<dbReference type="PROSITE" id="PS00518">
    <property type="entry name" value="ZF_RING_1"/>
    <property type="match status" value="1"/>
</dbReference>
<accession>A0ABQ0M4U1</accession>
<dbReference type="InterPro" id="IPR001841">
    <property type="entry name" value="Znf_RING"/>
</dbReference>
<dbReference type="Pfam" id="PF13923">
    <property type="entry name" value="zf-C3HC4_2"/>
    <property type="match status" value="1"/>
</dbReference>
<dbReference type="InterPro" id="IPR039577">
    <property type="entry name" value="Rad18"/>
</dbReference>
<evidence type="ECO:0000256" key="5">
    <source>
        <dbReference type="SAM" id="MobiDB-lite"/>
    </source>
</evidence>
<dbReference type="PROSITE" id="PS50089">
    <property type="entry name" value="ZF_RING_2"/>
    <property type="match status" value="1"/>
</dbReference>
<dbReference type="EMBL" id="DF849625">
    <property type="protein sequence ID" value="GAT58315.1"/>
    <property type="molecule type" value="Genomic_DNA"/>
</dbReference>
<evidence type="ECO:0000313" key="7">
    <source>
        <dbReference type="EMBL" id="GAT58315.1"/>
    </source>
</evidence>
<dbReference type="InterPro" id="IPR017907">
    <property type="entry name" value="Znf_RING_CS"/>
</dbReference>
<evidence type="ECO:0000259" key="6">
    <source>
        <dbReference type="PROSITE" id="PS50089"/>
    </source>
</evidence>
<evidence type="ECO:0000256" key="1">
    <source>
        <dbReference type="ARBA" id="ARBA00022723"/>
    </source>
</evidence>
<feature type="compositionally biased region" description="Low complexity" evidence="5">
    <location>
        <begin position="12"/>
        <end position="23"/>
    </location>
</feature>
<evidence type="ECO:0000256" key="4">
    <source>
        <dbReference type="PROSITE-ProRule" id="PRU00175"/>
    </source>
</evidence>
<dbReference type="SMART" id="SM00184">
    <property type="entry name" value="RING"/>
    <property type="match status" value="1"/>
</dbReference>
<dbReference type="InterPro" id="IPR013083">
    <property type="entry name" value="Znf_RING/FYVE/PHD"/>
</dbReference>
<name>A0ABQ0M4U1_MYCCL</name>
<dbReference type="Proteomes" id="UP000815677">
    <property type="component" value="Unassembled WGS sequence"/>
</dbReference>
<gene>
    <name evidence="7" type="ORF">MCHLO_14760</name>
</gene>
<sequence length="201" mass="22631">MPKVKRLGSGGTTPTQRSPQTSSFALPASVFRPLARTSALTGDGPISRPFVTLGSTPNGRAALVIREQPEYLEHVIRRPTSGSLHDGWRLHRSPGVKRKMIFTTDQDPPYLEPLRPHHRCAICHGVKAHPVTTDCGHTYCFYCLRVWLQQSWRCPTCMKILRAAPIRNFDLECWLDEAYPELANDTSRPTYSFSSLVFPTI</sequence>
<organism evidence="7 8">
    <name type="scientific">Mycena chlorophos</name>
    <name type="common">Agaric fungus</name>
    <name type="synonym">Agaricus chlorophos</name>
    <dbReference type="NCBI Taxonomy" id="658473"/>
    <lineage>
        <taxon>Eukaryota</taxon>
        <taxon>Fungi</taxon>
        <taxon>Dikarya</taxon>
        <taxon>Basidiomycota</taxon>
        <taxon>Agaricomycotina</taxon>
        <taxon>Agaricomycetes</taxon>
        <taxon>Agaricomycetidae</taxon>
        <taxon>Agaricales</taxon>
        <taxon>Marasmiineae</taxon>
        <taxon>Mycenaceae</taxon>
        <taxon>Mycena</taxon>
    </lineage>
</organism>
<feature type="domain" description="RING-type" evidence="6">
    <location>
        <begin position="120"/>
        <end position="157"/>
    </location>
</feature>
<evidence type="ECO:0000313" key="8">
    <source>
        <dbReference type="Proteomes" id="UP000815677"/>
    </source>
</evidence>
<evidence type="ECO:0000256" key="2">
    <source>
        <dbReference type="ARBA" id="ARBA00022771"/>
    </source>
</evidence>
<reference evidence="7" key="1">
    <citation type="submission" date="2014-09" db="EMBL/GenBank/DDBJ databases">
        <title>Genome sequence of the luminous mushroom Mycena chlorophos for searching fungal bioluminescence genes.</title>
        <authorList>
            <person name="Tanaka Y."/>
            <person name="Kasuga D."/>
            <person name="Oba Y."/>
            <person name="Hase S."/>
            <person name="Sato K."/>
            <person name="Oba Y."/>
            <person name="Sakakibara Y."/>
        </authorList>
    </citation>
    <scope>NUCLEOTIDE SEQUENCE</scope>
</reference>
<dbReference type="PANTHER" id="PTHR14134">
    <property type="entry name" value="E3 UBIQUITIN-PROTEIN LIGASE RAD18"/>
    <property type="match status" value="1"/>
</dbReference>